<comment type="subcellular location">
    <subcellularLocation>
        <location evidence="1 7">Endoplasmic reticulum membrane</location>
        <topology evidence="1 7">Multi-pass membrane protein</topology>
    </subcellularLocation>
</comment>
<name>A0A0D3DGS3_BRAOL</name>
<keyword evidence="6 7" id="KW-0472">Membrane</keyword>
<reference evidence="9 10" key="1">
    <citation type="journal article" date="2014" name="Genome Biol.">
        <title>Transcriptome and methylome profiling reveals relics of genome dominance in the mesopolyploid Brassica oleracea.</title>
        <authorList>
            <person name="Parkin I.A."/>
            <person name="Koh C."/>
            <person name="Tang H."/>
            <person name="Robinson S.J."/>
            <person name="Kagale S."/>
            <person name="Clarke W.E."/>
            <person name="Town C.D."/>
            <person name="Nixon J."/>
            <person name="Krishnakumar V."/>
            <person name="Bidwell S.L."/>
            <person name="Denoeud F."/>
            <person name="Belcram H."/>
            <person name="Links M.G."/>
            <person name="Just J."/>
            <person name="Clarke C."/>
            <person name="Bender T."/>
            <person name="Huebert T."/>
            <person name="Mason A.S."/>
            <person name="Pires J.C."/>
            <person name="Barker G."/>
            <person name="Moore J."/>
            <person name="Walley P.G."/>
            <person name="Manoli S."/>
            <person name="Batley J."/>
            <person name="Edwards D."/>
            <person name="Nelson M.N."/>
            <person name="Wang X."/>
            <person name="Paterson A.H."/>
            <person name="King G."/>
            <person name="Bancroft I."/>
            <person name="Chalhoub B."/>
            <person name="Sharpe A.G."/>
        </authorList>
    </citation>
    <scope>NUCLEOTIDE SEQUENCE</scope>
    <source>
        <strain evidence="9 10">cv. TO1000</strain>
    </source>
</reference>
<evidence type="ECO:0000256" key="6">
    <source>
        <dbReference type="ARBA" id="ARBA00023136"/>
    </source>
</evidence>
<dbReference type="STRING" id="109376.A0A0D3DGS3"/>
<evidence type="ECO:0000256" key="8">
    <source>
        <dbReference type="SAM" id="MobiDB-lite"/>
    </source>
</evidence>
<evidence type="ECO:0000256" key="4">
    <source>
        <dbReference type="ARBA" id="ARBA00022824"/>
    </source>
</evidence>
<comment type="similarity">
    <text evidence="2 7">Belongs to the derlin family.</text>
</comment>
<evidence type="ECO:0000256" key="5">
    <source>
        <dbReference type="ARBA" id="ARBA00022989"/>
    </source>
</evidence>
<evidence type="ECO:0000256" key="1">
    <source>
        <dbReference type="ARBA" id="ARBA00004477"/>
    </source>
</evidence>
<dbReference type="AlphaFoldDB" id="A0A0D3DGS3"/>
<reference evidence="9" key="2">
    <citation type="submission" date="2015-03" db="UniProtKB">
        <authorList>
            <consortium name="EnsemblPlants"/>
        </authorList>
    </citation>
    <scope>IDENTIFICATION</scope>
</reference>
<accession>A0A0D3DGS3</accession>
<dbReference type="Pfam" id="PF04511">
    <property type="entry name" value="DER1"/>
    <property type="match status" value="1"/>
</dbReference>
<dbReference type="InterPro" id="IPR007599">
    <property type="entry name" value="DER1"/>
</dbReference>
<evidence type="ECO:0000313" key="9">
    <source>
        <dbReference type="EnsemblPlants" id="Bo7g113710.1"/>
    </source>
</evidence>
<feature type="transmembrane region" description="Helical" evidence="7">
    <location>
        <begin position="31"/>
        <end position="53"/>
    </location>
</feature>
<comment type="function">
    <text evidence="7">May be involved in the degradation of misfolded endoplasmic reticulum (ER) luminal proteins.</text>
</comment>
<dbReference type="EnsemblPlants" id="Bo7g113710.1">
    <property type="protein sequence ID" value="Bo7g113710.1"/>
    <property type="gene ID" value="Bo7g113710"/>
</dbReference>
<dbReference type="GO" id="GO:0005789">
    <property type="term" value="C:endoplasmic reticulum membrane"/>
    <property type="evidence" value="ECO:0007669"/>
    <property type="project" value="UniProtKB-SubCell"/>
</dbReference>
<evidence type="ECO:0000256" key="2">
    <source>
        <dbReference type="ARBA" id="ARBA00008917"/>
    </source>
</evidence>
<evidence type="ECO:0000256" key="7">
    <source>
        <dbReference type="RuleBase" id="RU363059"/>
    </source>
</evidence>
<feature type="region of interest" description="Disordered" evidence="8">
    <location>
        <begin position="92"/>
        <end position="125"/>
    </location>
</feature>
<keyword evidence="10" id="KW-1185">Reference proteome</keyword>
<evidence type="ECO:0000256" key="3">
    <source>
        <dbReference type="ARBA" id="ARBA00022692"/>
    </source>
</evidence>
<keyword evidence="5 7" id="KW-1133">Transmembrane helix</keyword>
<dbReference type="OMA" id="HMAFYLP"/>
<proteinExistence type="inferred from homology"/>
<organism evidence="9 10">
    <name type="scientific">Brassica oleracea var. oleracea</name>
    <dbReference type="NCBI Taxonomy" id="109376"/>
    <lineage>
        <taxon>Eukaryota</taxon>
        <taxon>Viridiplantae</taxon>
        <taxon>Streptophyta</taxon>
        <taxon>Embryophyta</taxon>
        <taxon>Tracheophyta</taxon>
        <taxon>Spermatophyta</taxon>
        <taxon>Magnoliopsida</taxon>
        <taxon>eudicotyledons</taxon>
        <taxon>Gunneridae</taxon>
        <taxon>Pentapetalae</taxon>
        <taxon>rosids</taxon>
        <taxon>malvids</taxon>
        <taxon>Brassicales</taxon>
        <taxon>Brassicaceae</taxon>
        <taxon>Brassiceae</taxon>
        <taxon>Brassica</taxon>
    </lineage>
</organism>
<protein>
    <recommendedName>
        <fullName evidence="7">Derlin</fullName>
    </recommendedName>
</protein>
<keyword evidence="3 7" id="KW-0812">Transmembrane</keyword>
<comment type="caution">
    <text evidence="7">Lacks conserved residue(s) required for the propagation of feature annotation.</text>
</comment>
<dbReference type="GO" id="GO:0006950">
    <property type="term" value="P:response to stress"/>
    <property type="evidence" value="ECO:0007669"/>
    <property type="project" value="UniProtKB-ARBA"/>
</dbReference>
<dbReference type="PANTHER" id="PTHR11009">
    <property type="entry name" value="DER1-LIKE PROTEIN, DERLIN"/>
    <property type="match status" value="1"/>
</dbReference>
<keyword evidence="4 7" id="KW-0256">Endoplasmic reticulum</keyword>
<dbReference type="eggNOG" id="KOG0858">
    <property type="taxonomic scope" value="Eukaryota"/>
</dbReference>
<dbReference type="Proteomes" id="UP000032141">
    <property type="component" value="Chromosome C7"/>
</dbReference>
<sequence length="125" mass="13756">MLLYLWSREFPNANISLYGLVNLKLLHMAFYLPWATLALDLLGIIAGHLYYFLTVLHPLATGKNYLKTPKWVNKLVARWRTGAPVAAREASGVGAAGGDGAYSSARAPPESSNTAFRGRSYRLTD</sequence>
<evidence type="ECO:0000313" key="10">
    <source>
        <dbReference type="Proteomes" id="UP000032141"/>
    </source>
</evidence>
<dbReference type="Gramene" id="Bo7g113710.1">
    <property type="protein sequence ID" value="Bo7g113710.1"/>
    <property type="gene ID" value="Bo7g113710"/>
</dbReference>
<dbReference type="HOGENOM" id="CLU_1995809_0_0_1"/>